<feature type="domain" description="Histidine kinase/HSP90-like ATPase" evidence="2">
    <location>
        <begin position="44"/>
        <end position="128"/>
    </location>
</feature>
<dbReference type="SUPFAM" id="SSF55874">
    <property type="entry name" value="ATPase domain of HSP90 chaperone/DNA topoisomerase II/histidine kinase"/>
    <property type="match status" value="1"/>
</dbReference>
<dbReference type="InterPro" id="IPR050267">
    <property type="entry name" value="Anti-sigma-factor_SerPK"/>
</dbReference>
<protein>
    <submittedName>
        <fullName evidence="4">ATP-binding protein</fullName>
    </submittedName>
    <submittedName>
        <fullName evidence="3">ATPase</fullName>
    </submittedName>
</protein>
<gene>
    <name evidence="4" type="ORF">CP968_33720</name>
    <name evidence="3" type="ORF">GCM10010371_47200</name>
</gene>
<dbReference type="KEGG" id="ssub:CP968_33720"/>
<dbReference type="GO" id="GO:0005524">
    <property type="term" value="F:ATP binding"/>
    <property type="evidence" value="ECO:0007669"/>
    <property type="project" value="UniProtKB-KW"/>
</dbReference>
<evidence type="ECO:0000313" key="5">
    <source>
        <dbReference type="Proteomes" id="UP000326831"/>
    </source>
</evidence>
<sequence>MHHVEYGPTHPVPRTAMQARDRVRSLIESSGLLPAGAGGGAEPEEGALTDALLVTSELATNAIRHGGGITGFSASLSADGLRLAIADASGDSPVTLARVPGTFPVGGFGWPLICRLTHSVSISPTPQGGKRIEIVMPLAPTPRPA</sequence>
<dbReference type="GO" id="GO:0004674">
    <property type="term" value="F:protein serine/threonine kinase activity"/>
    <property type="evidence" value="ECO:0007669"/>
    <property type="project" value="UniProtKB-KW"/>
</dbReference>
<evidence type="ECO:0000259" key="2">
    <source>
        <dbReference type="Pfam" id="PF13581"/>
    </source>
</evidence>
<dbReference type="AlphaFoldDB" id="A0A5P2UWE0"/>
<accession>A0A5P2UWE0</accession>
<keyword evidence="1" id="KW-0808">Transferase</keyword>
<reference evidence="4 5" key="2">
    <citation type="submission" date="2017-09" db="EMBL/GenBank/DDBJ databases">
        <authorList>
            <person name="Lee N."/>
            <person name="Cho B.-K."/>
        </authorList>
    </citation>
    <scope>NUCLEOTIDE SEQUENCE [LARGE SCALE GENOMIC DNA]</scope>
    <source>
        <strain evidence="4 5">ATCC 27467</strain>
    </source>
</reference>
<dbReference type="Proteomes" id="UP000634660">
    <property type="component" value="Unassembled WGS sequence"/>
</dbReference>
<dbReference type="EMBL" id="BMVX01000019">
    <property type="protein sequence ID" value="GGZ82059.1"/>
    <property type="molecule type" value="Genomic_DNA"/>
</dbReference>
<dbReference type="InterPro" id="IPR036890">
    <property type="entry name" value="HATPase_C_sf"/>
</dbReference>
<reference evidence="3" key="3">
    <citation type="submission" date="2020-09" db="EMBL/GenBank/DDBJ databases">
        <authorList>
            <person name="Sun Q."/>
            <person name="Ohkuma M."/>
        </authorList>
    </citation>
    <scope>NUCLEOTIDE SEQUENCE</scope>
    <source>
        <strain evidence="3">JCM 4834</strain>
    </source>
</reference>
<proteinExistence type="predicted"/>
<dbReference type="PANTHER" id="PTHR35526:SF3">
    <property type="entry name" value="ANTI-SIGMA-F FACTOR RSBW"/>
    <property type="match status" value="1"/>
</dbReference>
<evidence type="ECO:0000256" key="1">
    <source>
        <dbReference type="ARBA" id="ARBA00022527"/>
    </source>
</evidence>
<dbReference type="Proteomes" id="UP000326831">
    <property type="component" value="Chromosome"/>
</dbReference>
<dbReference type="InterPro" id="IPR003594">
    <property type="entry name" value="HATPase_dom"/>
</dbReference>
<evidence type="ECO:0000313" key="3">
    <source>
        <dbReference type="EMBL" id="GGZ82059.1"/>
    </source>
</evidence>
<organism evidence="4 5">
    <name type="scientific">Streptomyces subrutilus</name>
    <dbReference type="NCBI Taxonomy" id="36818"/>
    <lineage>
        <taxon>Bacteria</taxon>
        <taxon>Bacillati</taxon>
        <taxon>Actinomycetota</taxon>
        <taxon>Actinomycetes</taxon>
        <taxon>Kitasatosporales</taxon>
        <taxon>Streptomycetaceae</taxon>
        <taxon>Streptomyces</taxon>
    </lineage>
</organism>
<dbReference type="CDD" id="cd16936">
    <property type="entry name" value="HATPase_RsbW-like"/>
    <property type="match status" value="1"/>
</dbReference>
<keyword evidence="4" id="KW-0067">ATP-binding</keyword>
<keyword evidence="5" id="KW-1185">Reference proteome</keyword>
<reference evidence="3" key="1">
    <citation type="journal article" date="2014" name="Int. J. Syst. Evol. Microbiol.">
        <title>Complete genome sequence of Corynebacterium casei LMG S-19264T (=DSM 44701T), isolated from a smear-ripened cheese.</title>
        <authorList>
            <consortium name="US DOE Joint Genome Institute (JGI-PGF)"/>
            <person name="Walter F."/>
            <person name="Albersmeier A."/>
            <person name="Kalinowski J."/>
            <person name="Ruckert C."/>
        </authorList>
    </citation>
    <scope>NUCLEOTIDE SEQUENCE</scope>
    <source>
        <strain evidence="3">JCM 4834</strain>
    </source>
</reference>
<keyword evidence="1" id="KW-0418">Kinase</keyword>
<dbReference type="PANTHER" id="PTHR35526">
    <property type="entry name" value="ANTI-SIGMA-F FACTOR RSBW-RELATED"/>
    <property type="match status" value="1"/>
</dbReference>
<evidence type="ECO:0000313" key="4">
    <source>
        <dbReference type="EMBL" id="QEU82555.1"/>
    </source>
</evidence>
<name>A0A5P2UWE0_9ACTN</name>
<dbReference type="Gene3D" id="3.30.565.10">
    <property type="entry name" value="Histidine kinase-like ATPase, C-terminal domain"/>
    <property type="match status" value="1"/>
</dbReference>
<dbReference type="EMBL" id="CP023701">
    <property type="protein sequence ID" value="QEU82555.1"/>
    <property type="molecule type" value="Genomic_DNA"/>
</dbReference>
<dbReference type="Pfam" id="PF13581">
    <property type="entry name" value="HATPase_c_2"/>
    <property type="match status" value="1"/>
</dbReference>
<keyword evidence="4" id="KW-0547">Nucleotide-binding</keyword>
<keyword evidence="1" id="KW-0723">Serine/threonine-protein kinase</keyword>
<dbReference type="OrthoDB" id="5184679at2"/>